<comment type="caution">
    <text evidence="4">The sequence shown here is derived from an EMBL/GenBank/DDBJ whole genome shotgun (WGS) entry which is preliminary data.</text>
</comment>
<dbReference type="Proteomes" id="UP000826271">
    <property type="component" value="Unassembled WGS sequence"/>
</dbReference>
<evidence type="ECO:0000259" key="3">
    <source>
        <dbReference type="Pfam" id="PF08240"/>
    </source>
</evidence>
<evidence type="ECO:0000256" key="1">
    <source>
        <dbReference type="ARBA" id="ARBA00022857"/>
    </source>
</evidence>
<dbReference type="GO" id="GO:0016651">
    <property type="term" value="F:oxidoreductase activity, acting on NAD(P)H"/>
    <property type="evidence" value="ECO:0007669"/>
    <property type="project" value="TreeGrafter"/>
</dbReference>
<accession>A0AAV6W6Q7</accession>
<keyword evidence="5" id="KW-1185">Reference proteome</keyword>
<dbReference type="InterPro" id="IPR011032">
    <property type="entry name" value="GroES-like_sf"/>
</dbReference>
<name>A0AAV6W6Q7_9LAMI</name>
<dbReference type="GO" id="GO:0070402">
    <property type="term" value="F:NADPH binding"/>
    <property type="evidence" value="ECO:0007669"/>
    <property type="project" value="TreeGrafter"/>
</dbReference>
<sequence>MRAVYFNESGGPGVLEVGEVHDPIPEDDEVLIKVAAVGIDTDDLLRTGSITYKLKTDTSPYLGFECSGVVIAIGSKVFTCRIGDKSHTCTFIG</sequence>
<dbReference type="Pfam" id="PF08240">
    <property type="entry name" value="ADH_N"/>
    <property type="match status" value="1"/>
</dbReference>
<dbReference type="Gene3D" id="3.90.180.10">
    <property type="entry name" value="Medium-chain alcohol dehydrogenases, catalytic domain"/>
    <property type="match status" value="1"/>
</dbReference>
<evidence type="ECO:0000313" key="4">
    <source>
        <dbReference type="EMBL" id="KAG8363002.1"/>
    </source>
</evidence>
<dbReference type="EMBL" id="WHWC01000130">
    <property type="protein sequence ID" value="KAG8363002.1"/>
    <property type="molecule type" value="Genomic_DNA"/>
</dbReference>
<dbReference type="AlphaFoldDB" id="A0AAV6W6Q7"/>
<gene>
    <name evidence="4" type="ORF">BUALT_BualtUnG0015000</name>
</gene>
<feature type="domain" description="Alcohol dehydrogenase-like N-terminal" evidence="3">
    <location>
        <begin position="27"/>
        <end position="85"/>
    </location>
</feature>
<evidence type="ECO:0000313" key="5">
    <source>
        <dbReference type="Proteomes" id="UP000826271"/>
    </source>
</evidence>
<dbReference type="PANTHER" id="PTHR48106:SF8">
    <property type="entry name" value="OS02G0805600 PROTEIN"/>
    <property type="match status" value="1"/>
</dbReference>
<evidence type="ECO:0000256" key="2">
    <source>
        <dbReference type="ARBA" id="ARBA00023002"/>
    </source>
</evidence>
<dbReference type="SUPFAM" id="SSF50129">
    <property type="entry name" value="GroES-like"/>
    <property type="match status" value="1"/>
</dbReference>
<dbReference type="PANTHER" id="PTHR48106">
    <property type="entry name" value="QUINONE OXIDOREDUCTASE PIG3-RELATED"/>
    <property type="match status" value="1"/>
</dbReference>
<protein>
    <recommendedName>
        <fullName evidence="3">Alcohol dehydrogenase-like N-terminal domain-containing protein</fullName>
    </recommendedName>
</protein>
<keyword evidence="2" id="KW-0560">Oxidoreductase</keyword>
<reference evidence="4" key="1">
    <citation type="submission" date="2019-10" db="EMBL/GenBank/DDBJ databases">
        <authorList>
            <person name="Zhang R."/>
            <person name="Pan Y."/>
            <person name="Wang J."/>
            <person name="Ma R."/>
            <person name="Yu S."/>
        </authorList>
    </citation>
    <scope>NUCLEOTIDE SEQUENCE</scope>
    <source>
        <strain evidence="4">LA-IB0</strain>
        <tissue evidence="4">Leaf</tissue>
    </source>
</reference>
<dbReference type="InterPro" id="IPR013154">
    <property type="entry name" value="ADH-like_N"/>
</dbReference>
<organism evidence="4 5">
    <name type="scientific">Buddleja alternifolia</name>
    <dbReference type="NCBI Taxonomy" id="168488"/>
    <lineage>
        <taxon>Eukaryota</taxon>
        <taxon>Viridiplantae</taxon>
        <taxon>Streptophyta</taxon>
        <taxon>Embryophyta</taxon>
        <taxon>Tracheophyta</taxon>
        <taxon>Spermatophyta</taxon>
        <taxon>Magnoliopsida</taxon>
        <taxon>eudicotyledons</taxon>
        <taxon>Gunneridae</taxon>
        <taxon>Pentapetalae</taxon>
        <taxon>asterids</taxon>
        <taxon>lamiids</taxon>
        <taxon>Lamiales</taxon>
        <taxon>Scrophulariaceae</taxon>
        <taxon>Buddlejeae</taxon>
        <taxon>Buddleja</taxon>
    </lineage>
</organism>
<keyword evidence="1" id="KW-0521">NADP</keyword>
<proteinExistence type="predicted"/>